<feature type="region of interest" description="Disordered" evidence="1">
    <location>
        <begin position="1"/>
        <end position="23"/>
    </location>
</feature>
<reference evidence="2" key="1">
    <citation type="submission" date="2018-05" db="EMBL/GenBank/DDBJ databases">
        <authorList>
            <person name="Lanie J.A."/>
            <person name="Ng W.-L."/>
            <person name="Kazmierczak K.M."/>
            <person name="Andrzejewski T.M."/>
            <person name="Davidsen T.M."/>
            <person name="Wayne K.J."/>
            <person name="Tettelin H."/>
            <person name="Glass J.I."/>
            <person name="Rusch D."/>
            <person name="Podicherti R."/>
            <person name="Tsui H.-C.T."/>
            <person name="Winkler M.E."/>
        </authorList>
    </citation>
    <scope>NUCLEOTIDE SEQUENCE</scope>
</reference>
<dbReference type="EMBL" id="UINC01163039">
    <property type="protein sequence ID" value="SVD63124.1"/>
    <property type="molecule type" value="Genomic_DNA"/>
</dbReference>
<name>A0A382WWV0_9ZZZZ</name>
<feature type="non-terminal residue" evidence="2">
    <location>
        <position position="38"/>
    </location>
</feature>
<protein>
    <submittedName>
        <fullName evidence="2">Uncharacterized protein</fullName>
    </submittedName>
</protein>
<evidence type="ECO:0000313" key="2">
    <source>
        <dbReference type="EMBL" id="SVD63124.1"/>
    </source>
</evidence>
<proteinExistence type="predicted"/>
<dbReference type="AlphaFoldDB" id="A0A382WWV0"/>
<feature type="compositionally biased region" description="Gly residues" evidence="1">
    <location>
        <begin position="1"/>
        <end position="11"/>
    </location>
</feature>
<evidence type="ECO:0000256" key="1">
    <source>
        <dbReference type="SAM" id="MobiDB-lite"/>
    </source>
</evidence>
<gene>
    <name evidence="2" type="ORF">METZ01_LOCUS415978</name>
</gene>
<organism evidence="2">
    <name type="scientific">marine metagenome</name>
    <dbReference type="NCBI Taxonomy" id="408172"/>
    <lineage>
        <taxon>unclassified sequences</taxon>
        <taxon>metagenomes</taxon>
        <taxon>ecological metagenomes</taxon>
    </lineage>
</organism>
<accession>A0A382WWV0</accession>
<sequence>GCPGREPGSGQGPFHTARRSGLGCNAGYGCDRAISCRI</sequence>
<feature type="non-terminal residue" evidence="2">
    <location>
        <position position="1"/>
    </location>
</feature>